<dbReference type="Proteomes" id="UP000189970">
    <property type="component" value="Unassembled WGS sequence"/>
</dbReference>
<protein>
    <submittedName>
        <fullName evidence="1">Uncharacterized protein</fullName>
    </submittedName>
</protein>
<evidence type="ECO:0000313" key="1">
    <source>
        <dbReference type="EMBL" id="OPF86845.1"/>
    </source>
</evidence>
<proteinExistence type="predicted"/>
<dbReference type="RefSeq" id="WP_079344895.1">
    <property type="nucleotide sequence ID" value="NZ_MVAB01000001.1"/>
</dbReference>
<keyword evidence="2" id="KW-1185">Reference proteome</keyword>
<dbReference type="EMBL" id="MVAB01000001">
    <property type="protein sequence ID" value="OPF86845.1"/>
    <property type="molecule type" value="Genomic_DNA"/>
</dbReference>
<sequence length="66" mass="7718">MTRDHTTSFKKLDSKVAIKLVQDKLVKQGKKITINCSSLEEAEDIYIELVQKQAMRYVDGFDYSRY</sequence>
<accession>A0A1V4DEC9</accession>
<evidence type="ECO:0000313" key="2">
    <source>
        <dbReference type="Proteomes" id="UP000189970"/>
    </source>
</evidence>
<reference evidence="1 2" key="1">
    <citation type="submission" date="2017-02" db="EMBL/GenBank/DDBJ databases">
        <title>Vagococcus cremeus sp. nov., isolated from the small intestine of a marten, Martes flavigula.</title>
        <authorList>
            <person name="Tak E.J."/>
            <person name="Bae J.-W."/>
        </authorList>
    </citation>
    <scope>NUCLEOTIDE SEQUENCE [LARGE SCALE GENOMIC DNA]</scope>
    <source>
        <strain evidence="1 2">D7T301</strain>
    </source>
</reference>
<dbReference type="AlphaFoldDB" id="A0A1V4DEC9"/>
<name>A0A1V4DEC9_9ENTE</name>
<gene>
    <name evidence="1" type="ORF">BW731_00845</name>
</gene>
<organism evidence="1 2">
    <name type="scientific">Vagococcus martis</name>
    <dbReference type="NCBI Taxonomy" id="1768210"/>
    <lineage>
        <taxon>Bacteria</taxon>
        <taxon>Bacillati</taxon>
        <taxon>Bacillota</taxon>
        <taxon>Bacilli</taxon>
        <taxon>Lactobacillales</taxon>
        <taxon>Enterococcaceae</taxon>
        <taxon>Vagococcus</taxon>
    </lineage>
</organism>
<comment type="caution">
    <text evidence="1">The sequence shown here is derived from an EMBL/GenBank/DDBJ whole genome shotgun (WGS) entry which is preliminary data.</text>
</comment>